<name>A0A7G7W2X7_9BACT</name>
<dbReference type="KEGG" id="hsk:H4317_11005"/>
<proteinExistence type="predicted"/>
<dbReference type="Proteomes" id="UP000515489">
    <property type="component" value="Chromosome"/>
</dbReference>
<keyword evidence="2" id="KW-1185">Reference proteome</keyword>
<gene>
    <name evidence="1" type="ORF">H4317_11005</name>
</gene>
<protein>
    <submittedName>
        <fullName evidence="1">Uncharacterized protein</fullName>
    </submittedName>
</protein>
<accession>A0A7G7W2X7</accession>
<dbReference type="RefSeq" id="WP_185886625.1">
    <property type="nucleotide sequence ID" value="NZ_CP060202.1"/>
</dbReference>
<sequence length="111" mass="12417">MSTLQIPLPDLDQKIEQAIKQAVEARILQLPPPDPWLTLTEAAAYANMCLEHMTVLVKGKPYRAATADKPERPAIKPKIPHGDTGFSRGLRVLQSEVDKYLMRHAYKNKAA</sequence>
<dbReference type="EMBL" id="CP060202">
    <property type="protein sequence ID" value="QNH60720.1"/>
    <property type="molecule type" value="Genomic_DNA"/>
</dbReference>
<evidence type="ECO:0000313" key="1">
    <source>
        <dbReference type="EMBL" id="QNH60720.1"/>
    </source>
</evidence>
<dbReference type="AlphaFoldDB" id="A0A7G7W2X7"/>
<reference evidence="1 2" key="1">
    <citation type="submission" date="2020-08" db="EMBL/GenBank/DDBJ databases">
        <title>Hymenobacter sp. S2-20-2 genome sequencing.</title>
        <authorList>
            <person name="Jin L."/>
        </authorList>
    </citation>
    <scope>NUCLEOTIDE SEQUENCE [LARGE SCALE GENOMIC DNA]</scope>
    <source>
        <strain evidence="1 2">S2-20-2</strain>
    </source>
</reference>
<evidence type="ECO:0000313" key="2">
    <source>
        <dbReference type="Proteomes" id="UP000515489"/>
    </source>
</evidence>
<organism evidence="1 2">
    <name type="scientific">Hymenobacter sediminicola</name>
    <dbReference type="NCBI Taxonomy" id="2761579"/>
    <lineage>
        <taxon>Bacteria</taxon>
        <taxon>Pseudomonadati</taxon>
        <taxon>Bacteroidota</taxon>
        <taxon>Cytophagia</taxon>
        <taxon>Cytophagales</taxon>
        <taxon>Hymenobacteraceae</taxon>
        <taxon>Hymenobacter</taxon>
    </lineage>
</organism>